<evidence type="ECO:0000313" key="4">
    <source>
        <dbReference type="Proteomes" id="UP001336835"/>
    </source>
</evidence>
<keyword evidence="4" id="KW-1185">Reference proteome</keyword>
<name>A0ABU7I8G0_9SPHI</name>
<dbReference type="Proteomes" id="UP001336835">
    <property type="component" value="Unassembled WGS sequence"/>
</dbReference>
<dbReference type="SUPFAM" id="SSF52096">
    <property type="entry name" value="ClpP/crotonase"/>
    <property type="match status" value="1"/>
</dbReference>
<feature type="domain" description="Tail specific protease" evidence="2">
    <location>
        <begin position="245"/>
        <end position="402"/>
    </location>
</feature>
<keyword evidence="1" id="KW-0732">Signal</keyword>
<evidence type="ECO:0000256" key="1">
    <source>
        <dbReference type="SAM" id="SignalP"/>
    </source>
</evidence>
<dbReference type="Pfam" id="PF03572">
    <property type="entry name" value="Peptidase_S41"/>
    <property type="match status" value="1"/>
</dbReference>
<proteinExistence type="predicted"/>
<dbReference type="PANTHER" id="PTHR32060:SF30">
    <property type="entry name" value="CARBOXY-TERMINAL PROCESSING PROTEASE CTPA"/>
    <property type="match status" value="1"/>
</dbReference>
<evidence type="ECO:0000259" key="2">
    <source>
        <dbReference type="Pfam" id="PF03572"/>
    </source>
</evidence>
<accession>A0ABU7I8G0</accession>
<evidence type="ECO:0000313" key="3">
    <source>
        <dbReference type="EMBL" id="MEE1945745.1"/>
    </source>
</evidence>
<dbReference type="InterPro" id="IPR005151">
    <property type="entry name" value="Tail-specific_protease"/>
</dbReference>
<dbReference type="Gene3D" id="3.90.226.10">
    <property type="entry name" value="2-enoyl-CoA Hydratase, Chain A, domain 1"/>
    <property type="match status" value="1"/>
</dbReference>
<feature type="chain" id="PRO_5047259996" evidence="1">
    <location>
        <begin position="20"/>
        <end position="467"/>
    </location>
</feature>
<comment type="caution">
    <text evidence="3">The sequence shown here is derived from an EMBL/GenBank/DDBJ whole genome shotgun (WGS) entry which is preliminary data.</text>
</comment>
<dbReference type="PANTHER" id="PTHR32060">
    <property type="entry name" value="TAIL-SPECIFIC PROTEASE"/>
    <property type="match status" value="1"/>
</dbReference>
<dbReference type="RefSeq" id="WP_330108068.1">
    <property type="nucleotide sequence ID" value="NZ_JAZDQT010000002.1"/>
</dbReference>
<organism evidence="3 4">
    <name type="scientific">Pedobacter albus</name>
    <dbReference type="NCBI Taxonomy" id="3113905"/>
    <lineage>
        <taxon>Bacteria</taxon>
        <taxon>Pseudomonadati</taxon>
        <taxon>Bacteroidota</taxon>
        <taxon>Sphingobacteriia</taxon>
        <taxon>Sphingobacteriales</taxon>
        <taxon>Sphingobacteriaceae</taxon>
        <taxon>Pedobacter</taxon>
    </lineage>
</organism>
<dbReference type="EMBL" id="JAZDQT010000002">
    <property type="protein sequence ID" value="MEE1945745.1"/>
    <property type="molecule type" value="Genomic_DNA"/>
</dbReference>
<dbReference type="InterPro" id="IPR029045">
    <property type="entry name" value="ClpP/crotonase-like_dom_sf"/>
</dbReference>
<gene>
    <name evidence="3" type="ORF">VRU48_11555</name>
</gene>
<protein>
    <submittedName>
        <fullName evidence="3">S41 family peptidase</fullName>
    </submittedName>
</protein>
<reference evidence="3 4" key="1">
    <citation type="submission" date="2024-01" db="EMBL/GenBank/DDBJ databases">
        <title>Pedobacter sp. nov., isolated from fresh soil.</title>
        <authorList>
            <person name="Le N.T.T."/>
        </authorList>
    </citation>
    <scope>NUCLEOTIDE SEQUENCE [LARGE SCALE GENOMIC DNA]</scope>
    <source>
        <strain evidence="3 4">KR3-3</strain>
    </source>
</reference>
<feature type="signal peptide" evidence="1">
    <location>
        <begin position="1"/>
        <end position="19"/>
    </location>
</feature>
<sequence>MKQLFTSLLVFLCCTSVFANGIDTAKAEKRFSKKELLDDMDYLVATTNEVHPNMYHSISKAKYRKLRDSLANLLHDGMSPLQAWPVMAPLVGSLNEGHSSLNLPDELLVRLKANENILFPVVFSGFDGQELVVRADVSTENKLVVGDKLVSINGITAGKLVDLLSRHMGGLKSWRAVDVCRDMPAYLDIYGIKGPYRLVYLHEGKTMEATLNPISLLSLRERLGRLPKAPKKTDYAFDRLADGNGYLKINSLTAKPEVFKSFLDSAFRQLKQQSPKRLIIDLRLNGGGNSALGEMLLGYITEKPFRMTGGVRWKVSQTYKAQLDERMKGEGAKEMPYYFEAKNGTVLKSSATKPQPPSHNDLLYKGEVFVLIGPKTFSSANMLANTIQDYHLATLVGEATGEPANDYGELIYLKLPHTGFTFSTSTKQFVRANGQADDPRPVLPNYTVKDNPVTQADEVLEFVSKLK</sequence>